<dbReference type="AlphaFoldDB" id="A0A6H3FE40"/>
<dbReference type="InterPro" id="IPR052713">
    <property type="entry name" value="FeoA"/>
</dbReference>
<proteinExistence type="predicted"/>
<keyword evidence="1" id="KW-0408">Iron</keyword>
<dbReference type="InterPro" id="IPR038157">
    <property type="entry name" value="FeoA_core_dom"/>
</dbReference>
<evidence type="ECO:0000259" key="2">
    <source>
        <dbReference type="SMART" id="SM00899"/>
    </source>
</evidence>
<name>A0A6H3FE40_9BACT</name>
<dbReference type="EMBL" id="SIXC01000002">
    <property type="protein sequence ID" value="TBH81539.1"/>
    <property type="molecule type" value="Genomic_DNA"/>
</dbReference>
<feature type="domain" description="Ferrous iron transporter FeoA-like" evidence="2">
    <location>
        <begin position="1"/>
        <end position="73"/>
    </location>
</feature>
<dbReference type="Pfam" id="PF04023">
    <property type="entry name" value="FeoA"/>
    <property type="match status" value="1"/>
</dbReference>
<evidence type="ECO:0000313" key="3">
    <source>
        <dbReference type="EMBL" id="TBH81539.1"/>
    </source>
</evidence>
<dbReference type="PANTHER" id="PTHR42954">
    <property type="entry name" value="FE(2+) TRANSPORT PROTEIN A"/>
    <property type="match status" value="1"/>
</dbReference>
<dbReference type="SUPFAM" id="SSF50037">
    <property type="entry name" value="C-terminal domain of transcriptional repressors"/>
    <property type="match status" value="1"/>
</dbReference>
<dbReference type="Gene3D" id="2.30.30.90">
    <property type="match status" value="1"/>
</dbReference>
<dbReference type="GO" id="GO:0046914">
    <property type="term" value="F:transition metal ion binding"/>
    <property type="evidence" value="ECO:0007669"/>
    <property type="project" value="InterPro"/>
</dbReference>
<reference evidence="3 4" key="1">
    <citation type="submission" date="2018-12" db="EMBL/GenBank/DDBJ databases">
        <title>First genome draft of Desulfovibrio legallis sp. nov.</title>
        <authorList>
            <person name="Ben Dhia O."/>
            <person name="Najjari A."/>
            <person name="Ferjani R."/>
            <person name="Fhoula I."/>
            <person name="Fardeau M.-L."/>
            <person name="Boudabbous A."/>
            <person name="Ouzari H.I."/>
        </authorList>
    </citation>
    <scope>NUCLEOTIDE SEQUENCE [LARGE SCALE GENOMIC DNA]</scope>
    <source>
        <strain evidence="3 4">H1T</strain>
    </source>
</reference>
<dbReference type="InterPro" id="IPR008988">
    <property type="entry name" value="Transcriptional_repressor_C"/>
</dbReference>
<dbReference type="SMART" id="SM00899">
    <property type="entry name" value="FeoA"/>
    <property type="match status" value="1"/>
</dbReference>
<sequence>MTLSGMVPGDTGSVRDLSATGALGQRLMDLGFYPGARVRVVRNAPLVDPVEIELDGCHVSLRHEEADLVEVDRQ</sequence>
<gene>
    <name evidence="3" type="ORF">EB812_01880</name>
</gene>
<dbReference type="Proteomes" id="UP000292919">
    <property type="component" value="Unassembled WGS sequence"/>
</dbReference>
<evidence type="ECO:0000313" key="4">
    <source>
        <dbReference type="Proteomes" id="UP000292919"/>
    </source>
</evidence>
<protein>
    <submittedName>
        <fullName evidence="3">Ferrous iron transport protein A</fullName>
    </submittedName>
</protein>
<dbReference type="RefSeq" id="WP_118229618.1">
    <property type="nucleotide sequence ID" value="NZ_DBFBQU010000201.1"/>
</dbReference>
<dbReference type="InterPro" id="IPR007167">
    <property type="entry name" value="Fe-transptr_FeoA-like"/>
</dbReference>
<dbReference type="PANTHER" id="PTHR42954:SF2">
    <property type="entry name" value="FE(2+) TRANSPORT PROTEIN A"/>
    <property type="match status" value="1"/>
</dbReference>
<evidence type="ECO:0000256" key="1">
    <source>
        <dbReference type="ARBA" id="ARBA00023004"/>
    </source>
</evidence>
<organism evidence="3 4">
    <name type="scientific">Desulfovibrio legallii</name>
    <dbReference type="NCBI Taxonomy" id="571438"/>
    <lineage>
        <taxon>Bacteria</taxon>
        <taxon>Pseudomonadati</taxon>
        <taxon>Thermodesulfobacteriota</taxon>
        <taxon>Desulfovibrionia</taxon>
        <taxon>Desulfovibrionales</taxon>
        <taxon>Desulfovibrionaceae</taxon>
        <taxon>Desulfovibrio</taxon>
    </lineage>
</organism>
<accession>A0A6H3FE40</accession>
<comment type="caution">
    <text evidence="3">The sequence shown here is derived from an EMBL/GenBank/DDBJ whole genome shotgun (WGS) entry which is preliminary data.</text>
</comment>
<keyword evidence="4" id="KW-1185">Reference proteome</keyword>